<feature type="transmembrane region" description="Helical" evidence="7">
    <location>
        <begin position="94"/>
        <end position="115"/>
    </location>
</feature>
<dbReference type="PANTHER" id="PTHR47371:SF3">
    <property type="entry name" value="PHOSPHOGLYCEROL TRANSFERASE I"/>
    <property type="match status" value="1"/>
</dbReference>
<dbReference type="Gene3D" id="3.40.720.10">
    <property type="entry name" value="Alkaline Phosphatase, subunit A"/>
    <property type="match status" value="1"/>
</dbReference>
<keyword evidence="3" id="KW-1003">Cell membrane</keyword>
<evidence type="ECO:0000256" key="2">
    <source>
        <dbReference type="ARBA" id="ARBA00004936"/>
    </source>
</evidence>
<reference evidence="9 10" key="1">
    <citation type="submission" date="2016-11" db="EMBL/GenBank/DDBJ databases">
        <authorList>
            <person name="Jaros S."/>
            <person name="Januszkiewicz K."/>
            <person name="Wedrychowicz H."/>
        </authorList>
    </citation>
    <scope>NUCLEOTIDE SEQUENCE [LARGE SCALE GENOMIC DNA]</scope>
    <source>
        <strain evidence="9 10">DSM 3074</strain>
    </source>
</reference>
<feature type="transmembrane region" description="Helical" evidence="7">
    <location>
        <begin position="60"/>
        <end position="82"/>
    </location>
</feature>
<dbReference type="OrthoDB" id="9777768at2"/>
<dbReference type="PANTHER" id="PTHR47371">
    <property type="entry name" value="LIPOTEICHOIC ACID SYNTHASE"/>
    <property type="match status" value="1"/>
</dbReference>
<proteinExistence type="predicted"/>
<dbReference type="SUPFAM" id="SSF53649">
    <property type="entry name" value="Alkaline phosphatase-like"/>
    <property type="match status" value="1"/>
</dbReference>
<dbReference type="RefSeq" id="WP_080326087.1">
    <property type="nucleotide sequence ID" value="NZ_FQYW01000017.1"/>
</dbReference>
<gene>
    <name evidence="9" type="ORF">SAMN02745671_02094</name>
</gene>
<dbReference type="CDD" id="cd16015">
    <property type="entry name" value="LTA_synthase"/>
    <property type="match status" value="1"/>
</dbReference>
<protein>
    <submittedName>
        <fullName evidence="9">Sulfatase</fullName>
    </submittedName>
</protein>
<dbReference type="EMBL" id="FQYW01000017">
    <property type="protein sequence ID" value="SHI91033.1"/>
    <property type="molecule type" value="Genomic_DNA"/>
</dbReference>
<keyword evidence="6 7" id="KW-0472">Membrane</keyword>
<evidence type="ECO:0000256" key="1">
    <source>
        <dbReference type="ARBA" id="ARBA00004651"/>
    </source>
</evidence>
<dbReference type="AlphaFoldDB" id="A0A1M6F019"/>
<evidence type="ECO:0000256" key="3">
    <source>
        <dbReference type="ARBA" id="ARBA00022475"/>
    </source>
</evidence>
<organism evidence="9 10">
    <name type="scientific">Anaerovibrio lipolyticus DSM 3074</name>
    <dbReference type="NCBI Taxonomy" id="1120997"/>
    <lineage>
        <taxon>Bacteria</taxon>
        <taxon>Bacillati</taxon>
        <taxon>Bacillota</taxon>
        <taxon>Negativicutes</taxon>
        <taxon>Selenomonadales</taxon>
        <taxon>Selenomonadaceae</taxon>
        <taxon>Anaerovibrio</taxon>
    </lineage>
</organism>
<comment type="subcellular location">
    <subcellularLocation>
        <location evidence="1">Cell membrane</location>
        <topology evidence="1">Multi-pass membrane protein</topology>
    </subcellularLocation>
</comment>
<dbReference type="GO" id="GO:0005886">
    <property type="term" value="C:plasma membrane"/>
    <property type="evidence" value="ECO:0007669"/>
    <property type="project" value="UniProtKB-SubCell"/>
</dbReference>
<evidence type="ECO:0000256" key="7">
    <source>
        <dbReference type="SAM" id="Phobius"/>
    </source>
</evidence>
<feature type="transmembrane region" description="Helical" evidence="7">
    <location>
        <begin position="12"/>
        <end position="33"/>
    </location>
</feature>
<evidence type="ECO:0000313" key="9">
    <source>
        <dbReference type="EMBL" id="SHI91033.1"/>
    </source>
</evidence>
<evidence type="ECO:0000256" key="5">
    <source>
        <dbReference type="ARBA" id="ARBA00022989"/>
    </source>
</evidence>
<name>A0A1M6F019_9FIRM</name>
<keyword evidence="4 7" id="KW-0812">Transmembrane</keyword>
<dbReference type="Pfam" id="PF00884">
    <property type="entry name" value="Sulfatase"/>
    <property type="match status" value="1"/>
</dbReference>
<evidence type="ECO:0000313" key="10">
    <source>
        <dbReference type="Proteomes" id="UP000191240"/>
    </source>
</evidence>
<dbReference type="Proteomes" id="UP000191240">
    <property type="component" value="Unassembled WGS sequence"/>
</dbReference>
<evidence type="ECO:0000256" key="4">
    <source>
        <dbReference type="ARBA" id="ARBA00022692"/>
    </source>
</evidence>
<dbReference type="InterPro" id="IPR000917">
    <property type="entry name" value="Sulfatase_N"/>
</dbReference>
<feature type="transmembrane region" description="Helical" evidence="7">
    <location>
        <begin position="180"/>
        <end position="199"/>
    </location>
</feature>
<dbReference type="InterPro" id="IPR017850">
    <property type="entry name" value="Alkaline_phosphatase_core_sf"/>
</dbReference>
<evidence type="ECO:0000256" key="6">
    <source>
        <dbReference type="ARBA" id="ARBA00023136"/>
    </source>
</evidence>
<feature type="transmembrane region" description="Helical" evidence="7">
    <location>
        <begin position="145"/>
        <end position="168"/>
    </location>
</feature>
<feature type="domain" description="Sulfatase N-terminal" evidence="8">
    <location>
        <begin position="332"/>
        <end position="531"/>
    </location>
</feature>
<comment type="pathway">
    <text evidence="2">Cell wall biogenesis; lipoteichoic acid biosynthesis.</text>
</comment>
<sequence length="672" mass="77331">MNYFWQGLQQDYHIFLLAPILCAIFRTIFILVYKPYPSFKGKEVALYHCYRYGFWWGMDFNAYVLLLSMIFVTIPGVFNNTWFQIGDSLRLTGLLIYALVLYTAFIGKMIFYRQFNDTYNKLLWLGRNAEKHNLLDVFFKQYHGAILLLSYLPVGALLYGAIILLLNIPMIPSIFEEGTVSYYTFNSCCFIGTILFFYYCRYGGTFNHDDKPEWDEIPSVVKKDIFLSRACIDDLCALENVWHNPLDALLTHTDEDDEPLIDSIMPEKYKNLKWKELSSPIEAFCRTAQGPRIKKPKNIFLIVGESYTQYLLDKPYEKLHIMDGGKKFRKNPHTVSVDNFIPAGPLSRPSIVSLMSGIFDARLELNERENFWAGATPAALPIQLKKLGYKSIYWYGGNPTYGSFHKFAPAVGFDKVMGATEFCPKDSPKTWVGIYDHIFLEKTAELLKDIDEPTFHYIYTTSNHGPYKMPLKKLGFDAKTVMSDIADKLSKREHKAAGTYWYADKALQKFVDDIIDTYPDSLVIVTGDHSSLPIPPATVTERRDFSFRETICTSFAMYHRDFDESILSGNVIASHMNILPTIFELIAPRGFKYYSLLPSMLTPLDHIVSPYHWINNDNVGKIEELTYQSTIVQTTTMETHTFNGENPYKKESDGFSALTGWLVRHPELLQTN</sequence>
<dbReference type="InterPro" id="IPR050448">
    <property type="entry name" value="OpgB/LTA_synthase_biosynth"/>
</dbReference>
<keyword evidence="5 7" id="KW-1133">Transmembrane helix</keyword>
<evidence type="ECO:0000259" key="8">
    <source>
        <dbReference type="Pfam" id="PF00884"/>
    </source>
</evidence>
<accession>A0A1M6F019</accession>